<name>A0AAJ2BJD2_9PSED</name>
<dbReference type="RefSeq" id="WP_309754112.1">
    <property type="nucleotide sequence ID" value="NZ_JAVJAF010000001.1"/>
</dbReference>
<accession>A0AAJ2BJD2</accession>
<dbReference type="SUPFAM" id="SSF141868">
    <property type="entry name" value="EAL domain-like"/>
    <property type="match status" value="1"/>
</dbReference>
<comment type="caution">
    <text evidence="1">The sequence shown here is derived from an EMBL/GenBank/DDBJ whole genome shotgun (WGS) entry which is preliminary data.</text>
</comment>
<gene>
    <name evidence="1" type="ORF">QE440_000097</name>
</gene>
<reference evidence="1" key="1">
    <citation type="submission" date="2023-08" db="EMBL/GenBank/DDBJ databases">
        <title>Functional and genomic diversity of the sorghum phyllosphere microbiome.</title>
        <authorList>
            <person name="Shade A."/>
        </authorList>
    </citation>
    <scope>NUCLEOTIDE SEQUENCE</scope>
    <source>
        <strain evidence="1">SORGH_AS_0201</strain>
    </source>
</reference>
<dbReference type="AlphaFoldDB" id="A0AAJ2BJD2"/>
<evidence type="ECO:0008006" key="3">
    <source>
        <dbReference type="Google" id="ProtNLM"/>
    </source>
</evidence>
<evidence type="ECO:0000313" key="2">
    <source>
        <dbReference type="Proteomes" id="UP001268036"/>
    </source>
</evidence>
<proteinExistence type="predicted"/>
<dbReference type="InterPro" id="IPR035919">
    <property type="entry name" value="EAL_sf"/>
</dbReference>
<protein>
    <recommendedName>
        <fullName evidence="3">EAL domain-containing protein</fullName>
    </recommendedName>
</protein>
<evidence type="ECO:0000313" key="1">
    <source>
        <dbReference type="EMBL" id="MDR6232356.1"/>
    </source>
</evidence>
<dbReference type="Proteomes" id="UP001268036">
    <property type="component" value="Unassembled WGS sequence"/>
</dbReference>
<organism evidence="1 2">
    <name type="scientific">Pseudomonas oryzihabitans</name>
    <dbReference type="NCBI Taxonomy" id="47885"/>
    <lineage>
        <taxon>Bacteria</taxon>
        <taxon>Pseudomonadati</taxon>
        <taxon>Pseudomonadota</taxon>
        <taxon>Gammaproteobacteria</taxon>
        <taxon>Pseudomonadales</taxon>
        <taxon>Pseudomonadaceae</taxon>
        <taxon>Pseudomonas</taxon>
    </lineage>
</organism>
<dbReference type="EMBL" id="JAVJAF010000001">
    <property type="protein sequence ID" value="MDR6232356.1"/>
    <property type="molecule type" value="Genomic_DNA"/>
</dbReference>
<sequence length="242" mass="27151">MSTSVFPIIHQHIYDRSSRPAGHCLRGGRRYDFVERLKMQPAKARNYVDIMTNEMLLRAQISAFQPDPVVGRRPGCGAALYFVECDVLALLQEQKVAELETVANTLKLRRATLVLRLYDGFESLVLRDDRARFGEAICRMHEQGVRFALGGACDPGYHVRLLQRLGVIDYLFLHLGSVPPITASAVQASHIGEMRDLMVEQINANSILFVASGMNTEHASELAKFLPFTYWMGNCLSAPVRL</sequence>